<keyword evidence="2" id="KW-1185">Reference proteome</keyword>
<dbReference type="Proteomes" id="UP000735302">
    <property type="component" value="Unassembled WGS sequence"/>
</dbReference>
<dbReference type="AlphaFoldDB" id="A0AAV3ZFT0"/>
<evidence type="ECO:0000313" key="1">
    <source>
        <dbReference type="EMBL" id="GFN93396.1"/>
    </source>
</evidence>
<name>A0AAV3ZFT0_9GAST</name>
<protein>
    <submittedName>
        <fullName evidence="1">Uncharacterized protein</fullName>
    </submittedName>
</protein>
<comment type="caution">
    <text evidence="1">The sequence shown here is derived from an EMBL/GenBank/DDBJ whole genome shotgun (WGS) entry which is preliminary data.</text>
</comment>
<organism evidence="1 2">
    <name type="scientific">Plakobranchus ocellatus</name>
    <dbReference type="NCBI Taxonomy" id="259542"/>
    <lineage>
        <taxon>Eukaryota</taxon>
        <taxon>Metazoa</taxon>
        <taxon>Spiralia</taxon>
        <taxon>Lophotrochozoa</taxon>
        <taxon>Mollusca</taxon>
        <taxon>Gastropoda</taxon>
        <taxon>Heterobranchia</taxon>
        <taxon>Euthyneura</taxon>
        <taxon>Panpulmonata</taxon>
        <taxon>Sacoglossa</taxon>
        <taxon>Placobranchoidea</taxon>
        <taxon>Plakobranchidae</taxon>
        <taxon>Plakobranchus</taxon>
    </lineage>
</organism>
<evidence type="ECO:0000313" key="2">
    <source>
        <dbReference type="Proteomes" id="UP000735302"/>
    </source>
</evidence>
<gene>
    <name evidence="1" type="ORF">PoB_001990200</name>
</gene>
<accession>A0AAV3ZFT0</accession>
<sequence length="108" mass="11921">MGLTGSNATNASLQRCSAFDKPWQLVWRGCEQTQPETCRGFTSVVRSCISAEPNRDKRQICKGVNDSGSLASNRVTLNARFCVLMERNLLAHVDVVALITFARGRFAN</sequence>
<dbReference type="EMBL" id="BLXT01002333">
    <property type="protein sequence ID" value="GFN93396.1"/>
    <property type="molecule type" value="Genomic_DNA"/>
</dbReference>
<proteinExistence type="predicted"/>
<reference evidence="1 2" key="1">
    <citation type="journal article" date="2021" name="Elife">
        <title>Chloroplast acquisition without the gene transfer in kleptoplastic sea slugs, Plakobranchus ocellatus.</title>
        <authorList>
            <person name="Maeda T."/>
            <person name="Takahashi S."/>
            <person name="Yoshida T."/>
            <person name="Shimamura S."/>
            <person name="Takaki Y."/>
            <person name="Nagai Y."/>
            <person name="Toyoda A."/>
            <person name="Suzuki Y."/>
            <person name="Arimoto A."/>
            <person name="Ishii H."/>
            <person name="Satoh N."/>
            <person name="Nishiyama T."/>
            <person name="Hasebe M."/>
            <person name="Maruyama T."/>
            <person name="Minagawa J."/>
            <person name="Obokata J."/>
            <person name="Shigenobu S."/>
        </authorList>
    </citation>
    <scope>NUCLEOTIDE SEQUENCE [LARGE SCALE GENOMIC DNA]</scope>
</reference>